<keyword evidence="2" id="KW-1185">Reference proteome</keyword>
<comment type="caution">
    <text evidence="1">The sequence shown here is derived from an EMBL/GenBank/DDBJ whole genome shotgun (WGS) entry which is preliminary data.</text>
</comment>
<proteinExistence type="predicted"/>
<sequence length="66" mass="7386">MALPRESPPPDVFDRVSSFLECFWRNIDMTRLHCNPTDEFNLVITSGGELKLTRVTGTTGKGMNGE</sequence>
<protein>
    <submittedName>
        <fullName evidence="1">Phosphoglycerate mutase-like protein AT74</fullName>
    </submittedName>
</protein>
<dbReference type="Proteomes" id="UP001567538">
    <property type="component" value="Unassembled WGS sequence"/>
</dbReference>
<gene>
    <name evidence="1" type="ORF">AAHA92_28736</name>
</gene>
<accession>A0ABD1FW02</accession>
<name>A0ABD1FW02_SALDI</name>
<evidence type="ECO:0000313" key="1">
    <source>
        <dbReference type="EMBL" id="KAL1536024.1"/>
    </source>
</evidence>
<evidence type="ECO:0000313" key="2">
    <source>
        <dbReference type="Proteomes" id="UP001567538"/>
    </source>
</evidence>
<organism evidence="1 2">
    <name type="scientific">Salvia divinorum</name>
    <name type="common">Maria pastora</name>
    <name type="synonym">Diviner's sage</name>
    <dbReference type="NCBI Taxonomy" id="28513"/>
    <lineage>
        <taxon>Eukaryota</taxon>
        <taxon>Viridiplantae</taxon>
        <taxon>Streptophyta</taxon>
        <taxon>Embryophyta</taxon>
        <taxon>Tracheophyta</taxon>
        <taxon>Spermatophyta</taxon>
        <taxon>Magnoliopsida</taxon>
        <taxon>eudicotyledons</taxon>
        <taxon>Gunneridae</taxon>
        <taxon>Pentapetalae</taxon>
        <taxon>asterids</taxon>
        <taxon>lamiids</taxon>
        <taxon>Lamiales</taxon>
        <taxon>Lamiaceae</taxon>
        <taxon>Nepetoideae</taxon>
        <taxon>Mentheae</taxon>
        <taxon>Salviinae</taxon>
        <taxon>Salvia</taxon>
        <taxon>Salvia subgen. Calosphace</taxon>
    </lineage>
</organism>
<dbReference type="EMBL" id="JBEAFC010000011">
    <property type="protein sequence ID" value="KAL1536024.1"/>
    <property type="molecule type" value="Genomic_DNA"/>
</dbReference>
<dbReference type="AlphaFoldDB" id="A0ABD1FW02"/>
<reference evidence="1 2" key="1">
    <citation type="submission" date="2024-06" db="EMBL/GenBank/DDBJ databases">
        <title>A chromosome level genome sequence of Diviner's sage (Salvia divinorum).</title>
        <authorList>
            <person name="Ford S.A."/>
            <person name="Ro D.-K."/>
            <person name="Ness R.W."/>
            <person name="Phillips M.A."/>
        </authorList>
    </citation>
    <scope>NUCLEOTIDE SEQUENCE [LARGE SCALE GENOMIC DNA]</scope>
    <source>
        <strain evidence="1">SAF-2024a</strain>
        <tissue evidence="1">Leaf</tissue>
    </source>
</reference>